<dbReference type="Proteomes" id="UP000254835">
    <property type="component" value="Unassembled WGS sequence"/>
</dbReference>
<reference evidence="2 3" key="1">
    <citation type="submission" date="2018-06" db="EMBL/GenBank/DDBJ databases">
        <authorList>
            <consortium name="Pathogen Informatics"/>
            <person name="Doyle S."/>
        </authorList>
    </citation>
    <scope>NUCLEOTIDE SEQUENCE [LARGE SCALE GENOMIC DNA]</scope>
    <source>
        <strain evidence="2 3">NCTC11470</strain>
    </source>
</reference>
<name>A0A380PQT8_YERFR</name>
<accession>A0A380PQT8</accession>
<sequence length="64" mass="7743">MKKPLKNSGSLKGKRARRPNNDKKIAKDTVDKQESHFFKKAGDFFRFTYWLLRLYRLITGHSWW</sequence>
<dbReference type="AlphaFoldDB" id="A0A380PQT8"/>
<gene>
    <name evidence="2" type="ORF">NCTC11470_00948</name>
</gene>
<evidence type="ECO:0000256" key="1">
    <source>
        <dbReference type="SAM" id="MobiDB-lite"/>
    </source>
</evidence>
<evidence type="ECO:0000313" key="3">
    <source>
        <dbReference type="Proteomes" id="UP000254835"/>
    </source>
</evidence>
<evidence type="ECO:0000313" key="2">
    <source>
        <dbReference type="EMBL" id="SUP75928.1"/>
    </source>
</evidence>
<dbReference type="EMBL" id="UHJA01000001">
    <property type="protein sequence ID" value="SUP75928.1"/>
    <property type="molecule type" value="Genomic_DNA"/>
</dbReference>
<protein>
    <submittedName>
        <fullName evidence="2">Uncharacterized protein</fullName>
    </submittedName>
</protein>
<dbReference type="GeneID" id="57906205"/>
<feature type="compositionally biased region" description="Basic and acidic residues" evidence="1">
    <location>
        <begin position="19"/>
        <end position="29"/>
    </location>
</feature>
<organism evidence="2 3">
    <name type="scientific">Yersinia frederiksenii</name>
    <dbReference type="NCBI Taxonomy" id="29484"/>
    <lineage>
        <taxon>Bacteria</taxon>
        <taxon>Pseudomonadati</taxon>
        <taxon>Pseudomonadota</taxon>
        <taxon>Gammaproteobacteria</taxon>
        <taxon>Enterobacterales</taxon>
        <taxon>Yersiniaceae</taxon>
        <taxon>Yersinia</taxon>
    </lineage>
</organism>
<feature type="region of interest" description="Disordered" evidence="1">
    <location>
        <begin position="1"/>
        <end position="29"/>
    </location>
</feature>
<dbReference type="RefSeq" id="WP_032912238.1">
    <property type="nucleotide sequence ID" value="NZ_CP023964.1"/>
</dbReference>
<proteinExistence type="predicted"/>
<dbReference type="OrthoDB" id="6472729at2"/>